<dbReference type="Proteomes" id="UP000324800">
    <property type="component" value="Unassembled WGS sequence"/>
</dbReference>
<reference evidence="2 3" key="1">
    <citation type="submission" date="2019-03" db="EMBL/GenBank/DDBJ databases">
        <title>Single cell metagenomics reveals metabolic interactions within the superorganism composed of flagellate Streblomastix strix and complex community of Bacteroidetes bacteria on its surface.</title>
        <authorList>
            <person name="Treitli S.C."/>
            <person name="Kolisko M."/>
            <person name="Husnik F."/>
            <person name="Keeling P."/>
            <person name="Hampl V."/>
        </authorList>
    </citation>
    <scope>NUCLEOTIDE SEQUENCE [LARGE SCALE GENOMIC DNA]</scope>
    <source>
        <strain evidence="2">ST1C</strain>
    </source>
</reference>
<gene>
    <name evidence="2" type="ORF">EZS28_008203</name>
</gene>
<evidence type="ECO:0000313" key="3">
    <source>
        <dbReference type="Proteomes" id="UP000324800"/>
    </source>
</evidence>
<accession>A0A5J4WNR8</accession>
<sequence>MSKKRKKKHSTADSSDFLSEHSSNPEWRLQMQSKKGQRQIKQQKFDPTAVSKIPDIILANRIKLRKGMTAAQKLANEEQIRRVDSSIRPVEAMDGVL</sequence>
<evidence type="ECO:0000256" key="1">
    <source>
        <dbReference type="SAM" id="MobiDB-lite"/>
    </source>
</evidence>
<feature type="region of interest" description="Disordered" evidence="1">
    <location>
        <begin position="1"/>
        <end position="46"/>
    </location>
</feature>
<evidence type="ECO:0000313" key="2">
    <source>
        <dbReference type="EMBL" id="KAA6396272.1"/>
    </source>
</evidence>
<comment type="caution">
    <text evidence="2">The sequence shown here is derived from an EMBL/GenBank/DDBJ whole genome shotgun (WGS) entry which is preliminary data.</text>
</comment>
<organism evidence="2 3">
    <name type="scientific">Streblomastix strix</name>
    <dbReference type="NCBI Taxonomy" id="222440"/>
    <lineage>
        <taxon>Eukaryota</taxon>
        <taxon>Metamonada</taxon>
        <taxon>Preaxostyla</taxon>
        <taxon>Oxymonadida</taxon>
        <taxon>Streblomastigidae</taxon>
        <taxon>Streblomastix</taxon>
    </lineage>
</organism>
<dbReference type="EMBL" id="SNRW01001469">
    <property type="protein sequence ID" value="KAA6396272.1"/>
    <property type="molecule type" value="Genomic_DNA"/>
</dbReference>
<dbReference type="AlphaFoldDB" id="A0A5J4WNR8"/>
<feature type="compositionally biased region" description="Polar residues" evidence="1">
    <location>
        <begin position="12"/>
        <end position="42"/>
    </location>
</feature>
<name>A0A5J4WNR8_9EUKA</name>
<proteinExistence type="predicted"/>
<protein>
    <submittedName>
        <fullName evidence="2">Uncharacterized protein</fullName>
    </submittedName>
</protein>